<keyword evidence="3" id="KW-0472">Membrane</keyword>
<accession>A0A8H5B3I1</accession>
<keyword evidence="5" id="KW-1185">Reference proteome</keyword>
<protein>
    <submittedName>
        <fullName evidence="4">Uncharacterized protein</fullName>
    </submittedName>
</protein>
<dbReference type="AlphaFoldDB" id="A0A8H5B3I1"/>
<feature type="transmembrane region" description="Helical" evidence="3">
    <location>
        <begin position="70"/>
        <end position="88"/>
    </location>
</feature>
<comment type="caution">
    <text evidence="4">The sequence shown here is derived from an EMBL/GenBank/DDBJ whole genome shotgun (WGS) entry which is preliminary data.</text>
</comment>
<evidence type="ECO:0000313" key="5">
    <source>
        <dbReference type="Proteomes" id="UP000567179"/>
    </source>
</evidence>
<dbReference type="OrthoDB" id="3260408at2759"/>
<keyword evidence="3" id="KW-0812">Transmembrane</keyword>
<evidence type="ECO:0000313" key="4">
    <source>
        <dbReference type="EMBL" id="KAF5316085.1"/>
    </source>
</evidence>
<feature type="compositionally biased region" description="Basic residues" evidence="2">
    <location>
        <begin position="48"/>
        <end position="65"/>
    </location>
</feature>
<organism evidence="4 5">
    <name type="scientific">Psilocybe cf. subviscida</name>
    <dbReference type="NCBI Taxonomy" id="2480587"/>
    <lineage>
        <taxon>Eukaryota</taxon>
        <taxon>Fungi</taxon>
        <taxon>Dikarya</taxon>
        <taxon>Basidiomycota</taxon>
        <taxon>Agaricomycotina</taxon>
        <taxon>Agaricomycetes</taxon>
        <taxon>Agaricomycetidae</taxon>
        <taxon>Agaricales</taxon>
        <taxon>Agaricineae</taxon>
        <taxon>Strophariaceae</taxon>
        <taxon>Psilocybe</taxon>
    </lineage>
</organism>
<dbReference type="EMBL" id="JAACJJ010000042">
    <property type="protein sequence ID" value="KAF5316085.1"/>
    <property type="molecule type" value="Genomic_DNA"/>
</dbReference>
<feature type="coiled-coil region" evidence="1">
    <location>
        <begin position="653"/>
        <end position="685"/>
    </location>
</feature>
<proteinExistence type="predicted"/>
<evidence type="ECO:0000256" key="1">
    <source>
        <dbReference type="SAM" id="Coils"/>
    </source>
</evidence>
<feature type="region of interest" description="Disordered" evidence="2">
    <location>
        <begin position="1"/>
        <end position="65"/>
    </location>
</feature>
<sequence length="923" mass="101683">MVVNRKQPVAPLQPISRSSSTQVLPTKRQVPPKNTTQNGVHDTDAKASNKKAVSKASKHKSKPKHRPKTFLDRVFILSLSLFAFYAVYTCRPNPIFSTATYTDLIHPNPVCRSLSVYNNHVLQPYIIPTVKHGLQITQEITEPYVQATKVKIEPYVAPVVRAAKTVEPYVIHATRTAKRTWKNTLIPFYTGTLLPYYKTAVHPRYQLYIKPRLDPLAAQASRYFAIYVSRPLHIQSTRLQITIHQYVHEHIQPHLNKVKPHLIGAYVATHATLVQGVDAYNVHLQPHVSTAWSQAKPLLCTAWKYTKRFSVKAAEIAAVQLKFLLREAGIYRRAYVDPHVTKIWAKVSESATVIAPKETITTSASPSHTTAATEPETVASIDEPIPAASTPLTTVPVVETAEPTTAETIQEEPTVGTPAPAEAAEDVPPVDTAVTSPTQEIVLETATQSTDAPEPAITNAPQPEPTPEAIVAESVLVDEPVTQESQVTPTPKADAAEEAMKAAESIIHESLLGSGNGEDLDDFLKELGLDSEAEASFSKTAAAEATPVVEEAPKLTPEEIAAKIAAKRAAIVTRHDNWFVKLEDAIAEESDEVYKTIEEWRNKKTTELRQMSHKNAKDAGLVNEVQKEGERLVKGLEAYLRRAIIRSAAWKVAADATKEDKDAKKKAAQAEKDKWQMALSKVEAKFSERVVALQKEVHTWFVAERQQEIDDIQYSAAKIKAVAERAQADLGLDYAWLEDTSYDDWQYYHDLMRASEDFEQTAYALQNGTVLPDVRPPIPDPIVPALDTLHNDLQDVVAGFQVALGSVRGESSKVFSIFPAESDEDEDGFFVIKDGQVRKDDLRGVDMGGLGLTKEKEGVVGGVKLTSEDEVKILPIIPDGTVDTENGQSVDASKIIIGKDAVQIEQALSDIPLEPAASRHEEL</sequence>
<feature type="compositionally biased region" description="Polar residues" evidence="2">
    <location>
        <begin position="15"/>
        <end position="24"/>
    </location>
</feature>
<gene>
    <name evidence="4" type="ORF">D9619_006580</name>
</gene>
<feature type="region of interest" description="Disordered" evidence="2">
    <location>
        <begin position="404"/>
        <end position="428"/>
    </location>
</feature>
<name>A0A8H5B3I1_9AGAR</name>
<reference evidence="4 5" key="1">
    <citation type="journal article" date="2020" name="ISME J.">
        <title>Uncovering the hidden diversity of litter-decomposition mechanisms in mushroom-forming fungi.</title>
        <authorList>
            <person name="Floudas D."/>
            <person name="Bentzer J."/>
            <person name="Ahren D."/>
            <person name="Johansson T."/>
            <person name="Persson P."/>
            <person name="Tunlid A."/>
        </authorList>
    </citation>
    <scope>NUCLEOTIDE SEQUENCE [LARGE SCALE GENOMIC DNA]</scope>
    <source>
        <strain evidence="4 5">CBS 101986</strain>
    </source>
</reference>
<keyword evidence="1" id="KW-0175">Coiled coil</keyword>
<evidence type="ECO:0000256" key="3">
    <source>
        <dbReference type="SAM" id="Phobius"/>
    </source>
</evidence>
<dbReference type="Proteomes" id="UP000567179">
    <property type="component" value="Unassembled WGS sequence"/>
</dbReference>
<keyword evidence="3" id="KW-1133">Transmembrane helix</keyword>
<evidence type="ECO:0000256" key="2">
    <source>
        <dbReference type="SAM" id="MobiDB-lite"/>
    </source>
</evidence>